<dbReference type="EMBL" id="LCBN01000055">
    <property type="protein sequence ID" value="KKS12271.1"/>
    <property type="molecule type" value="Genomic_DNA"/>
</dbReference>
<dbReference type="Proteomes" id="UP000034753">
    <property type="component" value="Unassembled WGS sequence"/>
</dbReference>
<comment type="caution">
    <text evidence="2">The sequence shown here is derived from an EMBL/GenBank/DDBJ whole genome shotgun (WGS) entry which is preliminary data.</text>
</comment>
<keyword evidence="1" id="KW-0472">Membrane</keyword>
<keyword evidence="1" id="KW-0812">Transmembrane</keyword>
<feature type="transmembrane region" description="Helical" evidence="1">
    <location>
        <begin position="7"/>
        <end position="25"/>
    </location>
</feature>
<feature type="transmembrane region" description="Helical" evidence="1">
    <location>
        <begin position="37"/>
        <end position="58"/>
    </location>
</feature>
<gene>
    <name evidence="2" type="ORF">UU67_C0055G0006</name>
</gene>
<keyword evidence="1" id="KW-1133">Transmembrane helix</keyword>
<name>A0A0G0YRG8_9BACT</name>
<sequence>MVTPVKVAKILGVLLVISSAPLFVSTIKSFGSGQVDLFGLTFYLVIAIFTLAIGLGLYKSKTWSVFGLGALGIFQLVMLLLYAPSEELVSPISWLRIVIYIGLFIWFYSSRKRFS</sequence>
<feature type="transmembrane region" description="Helical" evidence="1">
    <location>
        <begin position="88"/>
        <end position="108"/>
    </location>
</feature>
<reference evidence="2 3" key="1">
    <citation type="journal article" date="2015" name="Nature">
        <title>rRNA introns, odd ribosomes, and small enigmatic genomes across a large radiation of phyla.</title>
        <authorList>
            <person name="Brown C.T."/>
            <person name="Hug L.A."/>
            <person name="Thomas B.C."/>
            <person name="Sharon I."/>
            <person name="Castelle C.J."/>
            <person name="Singh A."/>
            <person name="Wilkins M.J."/>
            <person name="Williams K.H."/>
            <person name="Banfield J.F."/>
        </authorList>
    </citation>
    <scope>NUCLEOTIDE SEQUENCE [LARGE SCALE GENOMIC DNA]</scope>
</reference>
<proteinExistence type="predicted"/>
<protein>
    <submittedName>
        <fullName evidence="2">Uncharacterized protein</fullName>
    </submittedName>
</protein>
<evidence type="ECO:0000313" key="2">
    <source>
        <dbReference type="EMBL" id="KKS12271.1"/>
    </source>
</evidence>
<dbReference type="AlphaFoldDB" id="A0A0G0YRG8"/>
<organism evidence="2 3">
    <name type="scientific">Candidatus Daviesbacteria bacterium GW2011_GWB1_41_5</name>
    <dbReference type="NCBI Taxonomy" id="1618429"/>
    <lineage>
        <taxon>Bacteria</taxon>
        <taxon>Candidatus Daviesiibacteriota</taxon>
    </lineage>
</organism>
<evidence type="ECO:0000256" key="1">
    <source>
        <dbReference type="SAM" id="Phobius"/>
    </source>
</evidence>
<accession>A0A0G0YRG8</accession>
<evidence type="ECO:0000313" key="3">
    <source>
        <dbReference type="Proteomes" id="UP000034753"/>
    </source>
</evidence>
<feature type="transmembrane region" description="Helical" evidence="1">
    <location>
        <begin position="65"/>
        <end position="82"/>
    </location>
</feature>